<dbReference type="EMBL" id="CP142726">
    <property type="protein sequence ID" value="WUR02106.1"/>
    <property type="molecule type" value="Genomic_DNA"/>
</dbReference>
<gene>
    <name evidence="1" type="ORF">VNE69_01047</name>
</gene>
<dbReference type="RefSeq" id="XP_065328251.1">
    <property type="nucleotide sequence ID" value="XM_065472179.1"/>
</dbReference>
<evidence type="ECO:0000313" key="2">
    <source>
        <dbReference type="Proteomes" id="UP001334084"/>
    </source>
</evidence>
<name>A0AAX4J849_9MICR</name>
<sequence>MVREGVCQETKDKIKEVFDGVYICDDKILFVSFILSNKKVINEEMVRLSNTYKKFVPLVKACKFIKKQLNREMPDLDSFIYY</sequence>
<dbReference type="AlphaFoldDB" id="A0AAX4J849"/>
<proteinExistence type="predicted"/>
<keyword evidence="2" id="KW-1185">Reference proteome</keyword>
<dbReference type="KEGG" id="vnx:VNE69_01047"/>
<protein>
    <submittedName>
        <fullName evidence="1">Uncharacterized protein</fullName>
    </submittedName>
</protein>
<dbReference type="GeneID" id="90539912"/>
<organism evidence="1 2">
    <name type="scientific">Vairimorpha necatrix</name>
    <dbReference type="NCBI Taxonomy" id="6039"/>
    <lineage>
        <taxon>Eukaryota</taxon>
        <taxon>Fungi</taxon>
        <taxon>Fungi incertae sedis</taxon>
        <taxon>Microsporidia</taxon>
        <taxon>Nosematidae</taxon>
        <taxon>Vairimorpha</taxon>
    </lineage>
</organism>
<accession>A0AAX4J849</accession>
<dbReference type="Proteomes" id="UP001334084">
    <property type="component" value="Chromosome 1"/>
</dbReference>
<evidence type="ECO:0000313" key="1">
    <source>
        <dbReference type="EMBL" id="WUR02106.1"/>
    </source>
</evidence>
<reference evidence="1" key="1">
    <citation type="journal article" date="2024" name="BMC Genomics">
        <title>Functional annotation of a divergent genome using sequence and structure-based similarity.</title>
        <authorList>
            <person name="Svedberg D."/>
            <person name="Winiger R.R."/>
            <person name="Berg A."/>
            <person name="Sharma H."/>
            <person name="Tellgren-Roth C."/>
            <person name="Debrunner-Vossbrinck B.A."/>
            <person name="Vossbrinck C.R."/>
            <person name="Barandun J."/>
        </authorList>
    </citation>
    <scope>NUCLEOTIDE SEQUENCE</scope>
    <source>
        <strain evidence="1">Illinois isolate</strain>
    </source>
</reference>